<evidence type="ECO:0000256" key="1">
    <source>
        <dbReference type="SAM" id="MobiDB-lite"/>
    </source>
</evidence>
<accession>A0A2Z6PN66</accession>
<sequence>MADPPSPTPSMASPEQHRNNGVLDPPPLQAFHEDESIFRNDLNFTLRITEKLTEQNYHLWRQQVEPYINAHSLDDLIGPAPAPPRFLTVADHASATLNPLYRKWRRQDQMLLSWLQSTLSSEILARFLGSRTSQDLWGKIVSYFHKQLRAKARTLRVELRSTSLLNRTVKEYLLQIRRLIDNLASIGDPVPLSQHIDIILEGLPSEFNSVISVVESRFESIDMDEIEALLLAHENRLDKSKKKTIDDATSINIAQNPQSNPSPQDQLPENTSQTDNSYGTEFSKYGNDNSRYGPYHNPARGRGGSFGRNRGGRSGSTGRNNANGNTQCQICSKPNHIALDCWYRHQPQSQNHSAASGSQQAPPPGYFQEAYGPYSGQNFPPRYGQYYGYGAPNPINWLSANPPPRFPTPPPSYPTAMLANGPSTSNPPSWYPDSGASFHVTGDSRNIQEPTPFAGSEHIYMGNGQSLPIISSGSSIFNASNYAQTHLILNNLLHVPSITKNLISVSQFAKDNAVYFEFHPNYCLVKSQATNKVLLQGNVRTDGLYSFSHISIAPAKSSSLLSSFKPYVFNVHSSSTVSNSSLSFNSLYLWHLRLGHPNDQTLKSTLKQCNIPFINNKHDVSNFCTACCMGKAHRLYAPASQTTYTQPLELVFSDLWGPSPTVSSLGF</sequence>
<feature type="region of interest" description="Disordered" evidence="1">
    <location>
        <begin position="251"/>
        <end position="325"/>
    </location>
</feature>
<dbReference type="EMBL" id="DF974285">
    <property type="protein sequence ID" value="GAU47127.1"/>
    <property type="molecule type" value="Genomic_DNA"/>
</dbReference>
<feature type="region of interest" description="Disordered" evidence="1">
    <location>
        <begin position="1"/>
        <end position="29"/>
    </location>
</feature>
<organism evidence="4 5">
    <name type="scientific">Trifolium subterraneum</name>
    <name type="common">Subterranean clover</name>
    <dbReference type="NCBI Taxonomy" id="3900"/>
    <lineage>
        <taxon>Eukaryota</taxon>
        <taxon>Viridiplantae</taxon>
        <taxon>Streptophyta</taxon>
        <taxon>Embryophyta</taxon>
        <taxon>Tracheophyta</taxon>
        <taxon>Spermatophyta</taxon>
        <taxon>Magnoliopsida</taxon>
        <taxon>eudicotyledons</taxon>
        <taxon>Gunneridae</taxon>
        <taxon>Pentapetalae</taxon>
        <taxon>rosids</taxon>
        <taxon>fabids</taxon>
        <taxon>Fabales</taxon>
        <taxon>Fabaceae</taxon>
        <taxon>Papilionoideae</taxon>
        <taxon>50 kb inversion clade</taxon>
        <taxon>NPAAA clade</taxon>
        <taxon>Hologalegina</taxon>
        <taxon>IRL clade</taxon>
        <taxon>Trifolieae</taxon>
        <taxon>Trifolium</taxon>
    </lineage>
</organism>
<evidence type="ECO:0000313" key="5">
    <source>
        <dbReference type="Proteomes" id="UP000242715"/>
    </source>
</evidence>
<dbReference type="Pfam" id="PF22936">
    <property type="entry name" value="Pol_BBD"/>
    <property type="match status" value="1"/>
</dbReference>
<evidence type="ECO:0000259" key="3">
    <source>
        <dbReference type="Pfam" id="PF22936"/>
    </source>
</evidence>
<evidence type="ECO:0000259" key="2">
    <source>
        <dbReference type="Pfam" id="PF13976"/>
    </source>
</evidence>
<feature type="compositionally biased region" description="Low complexity" evidence="1">
    <location>
        <begin position="316"/>
        <end position="325"/>
    </location>
</feature>
<dbReference type="Pfam" id="PF14223">
    <property type="entry name" value="Retrotran_gag_2"/>
    <property type="match status" value="1"/>
</dbReference>
<reference evidence="5" key="1">
    <citation type="journal article" date="2017" name="Front. Plant Sci.">
        <title>Climate Clever Clovers: New Paradigm to Reduce the Environmental Footprint of Ruminants by Breeding Low Methanogenic Forages Utilizing Haplotype Variation.</title>
        <authorList>
            <person name="Kaur P."/>
            <person name="Appels R."/>
            <person name="Bayer P.E."/>
            <person name="Keeble-Gagnere G."/>
            <person name="Wang J."/>
            <person name="Hirakawa H."/>
            <person name="Shirasawa K."/>
            <person name="Vercoe P."/>
            <person name="Stefanova K."/>
            <person name="Durmic Z."/>
            <person name="Nichols P."/>
            <person name="Revell C."/>
            <person name="Isobe S.N."/>
            <person name="Edwards D."/>
            <person name="Erskine W."/>
        </authorList>
    </citation>
    <scope>NUCLEOTIDE SEQUENCE [LARGE SCALE GENOMIC DNA]</scope>
    <source>
        <strain evidence="5">cv. Daliak</strain>
    </source>
</reference>
<protein>
    <submittedName>
        <fullName evidence="4">Uncharacterized protein</fullName>
    </submittedName>
</protein>
<dbReference type="Pfam" id="PF13976">
    <property type="entry name" value="gag_pre-integrs"/>
    <property type="match status" value="1"/>
</dbReference>
<dbReference type="InterPro" id="IPR054722">
    <property type="entry name" value="PolX-like_BBD"/>
</dbReference>
<feature type="compositionally biased region" description="Polar residues" evidence="1">
    <location>
        <begin position="349"/>
        <end position="360"/>
    </location>
</feature>
<dbReference type="PANTHER" id="PTHR47481">
    <property type="match status" value="1"/>
</dbReference>
<feature type="compositionally biased region" description="Polar residues" evidence="1">
    <location>
        <begin position="265"/>
        <end position="290"/>
    </location>
</feature>
<evidence type="ECO:0000313" key="4">
    <source>
        <dbReference type="EMBL" id="GAU47127.1"/>
    </source>
</evidence>
<gene>
    <name evidence="4" type="ORF">TSUD_247490</name>
</gene>
<dbReference type="OrthoDB" id="1436681at2759"/>
<feature type="region of interest" description="Disordered" evidence="1">
    <location>
        <begin position="349"/>
        <end position="373"/>
    </location>
</feature>
<keyword evidence="5" id="KW-1185">Reference proteome</keyword>
<dbReference type="Proteomes" id="UP000242715">
    <property type="component" value="Unassembled WGS sequence"/>
</dbReference>
<dbReference type="InterPro" id="IPR025724">
    <property type="entry name" value="GAG-pre-integrase_dom"/>
</dbReference>
<feature type="domain" description="GAG-pre-integrase" evidence="2">
    <location>
        <begin position="569"/>
        <end position="631"/>
    </location>
</feature>
<name>A0A2Z6PN66_TRISU</name>
<dbReference type="PANTHER" id="PTHR47481:SF30">
    <property type="entry name" value="CCHC-TYPE DOMAIN-CONTAINING PROTEIN"/>
    <property type="match status" value="1"/>
</dbReference>
<dbReference type="AlphaFoldDB" id="A0A2Z6PN66"/>
<feature type="compositionally biased region" description="Low complexity" evidence="1">
    <location>
        <begin position="255"/>
        <end position="264"/>
    </location>
</feature>
<proteinExistence type="predicted"/>
<feature type="domain" description="Retrovirus-related Pol polyprotein from transposon TNT 1-94-like beta-barrel" evidence="3">
    <location>
        <begin position="430"/>
        <end position="511"/>
    </location>
</feature>